<feature type="domain" description="Metalloenzyme" evidence="10">
    <location>
        <begin position="6"/>
        <end position="501"/>
    </location>
</feature>
<dbReference type="PIRSF" id="PIRSF001492">
    <property type="entry name" value="IPGAM"/>
    <property type="match status" value="1"/>
</dbReference>
<dbReference type="RefSeq" id="WP_378159945.1">
    <property type="nucleotide sequence ID" value="NZ_JBHSBU010000001.1"/>
</dbReference>
<comment type="subunit">
    <text evidence="8">Monomer.</text>
</comment>
<gene>
    <name evidence="8 12" type="primary">gpmI</name>
    <name evidence="12" type="ORF">ACFOW7_00680</name>
</gene>
<dbReference type="InterPro" id="IPR017850">
    <property type="entry name" value="Alkaline_phosphatase_core_sf"/>
</dbReference>
<feature type="binding site" evidence="8">
    <location>
        <begin position="262"/>
        <end position="265"/>
    </location>
    <ligand>
        <name>substrate</name>
    </ligand>
</feature>
<comment type="caution">
    <text evidence="12">The sequence shown here is derived from an EMBL/GenBank/DDBJ whole genome shotgun (WGS) entry which is preliminary data.</text>
</comment>
<evidence type="ECO:0000256" key="4">
    <source>
        <dbReference type="ARBA" id="ARBA00022723"/>
    </source>
</evidence>
<keyword evidence="13" id="KW-1185">Reference proteome</keyword>
<feature type="binding site" evidence="8">
    <location>
        <position position="192"/>
    </location>
    <ligand>
        <name>substrate</name>
    </ligand>
</feature>
<dbReference type="InterPro" id="IPR005995">
    <property type="entry name" value="Pgm_bpd_ind"/>
</dbReference>
<comment type="similarity">
    <text evidence="3 8">Belongs to the BPG-independent phosphoglycerate mutase family.</text>
</comment>
<evidence type="ECO:0000256" key="5">
    <source>
        <dbReference type="ARBA" id="ARBA00023152"/>
    </source>
</evidence>
<comment type="pathway">
    <text evidence="2 8">Carbohydrate degradation; glycolysis; pyruvate from D-glyceraldehyde 3-phosphate: step 3/5.</text>
</comment>
<feature type="domain" description="BPG-independent PGAM N-terminal" evidence="11">
    <location>
        <begin position="83"/>
        <end position="299"/>
    </location>
</feature>
<feature type="binding site" evidence="8">
    <location>
        <position position="444"/>
    </location>
    <ligand>
        <name>Mn(2+)</name>
        <dbReference type="ChEBI" id="CHEBI:29035"/>
        <label>2</label>
    </ligand>
</feature>
<dbReference type="InterPro" id="IPR036646">
    <property type="entry name" value="PGAM_B_sf"/>
</dbReference>
<proteinExistence type="inferred from homology"/>
<evidence type="ECO:0000256" key="8">
    <source>
        <dbReference type="HAMAP-Rule" id="MF_01038"/>
    </source>
</evidence>
<keyword evidence="7 8" id="KW-0413">Isomerase</keyword>
<dbReference type="CDD" id="cd16010">
    <property type="entry name" value="iPGM"/>
    <property type="match status" value="1"/>
</dbReference>
<sequence length="515" mass="55788">MTAVTPVLLLILDGFGHRTDGEDNAILHADKPNWDRLTARYPYSTINASEQYVGLPAGQFGNSEVGHLNIGAGRVLQQDISRIDCDVADGTIGRNPVLARAIEQARATDRTLHLLGLISDGGVHSHENHIHALIRAAHAAGVARIAIHAFLDGRDTPPRSAATYLERLEAVCRDCPGAQIAGVVGRYYAMDRDQRWERVEPAYRLLVEGEAPFVADNAQDALQAAYERGENDEFVQATSIRPAGAAPLRLEDGDVAVFMNFRADRARELSTALNDPEFAGFARQRCPKLGLYATLTRYADAYPYPVAYEKEKVSQSFGEYIAGLGLRQLRIAETEKYPHVTYFFSGGEEQPFPGEDRVLVPSPKVATYDLKPEMSAFEVSDRIVEAIAAGSYHAIICNLANGDMVGHTGNFSAAVKAVEALDVCVGRCVAAMLAAGGEVLITADHGNCEKMWDQGSAQPHTQHTTDLVPFLYIGRPARLAPPGSGSLKDVAPTLLAMMGLAQPPEMSGHSLIEFL</sequence>
<feature type="binding site" evidence="8">
    <location>
        <position position="63"/>
    </location>
    <ligand>
        <name>Mn(2+)</name>
        <dbReference type="ChEBI" id="CHEBI:29035"/>
        <label>2</label>
    </ligand>
</feature>
<protein>
    <recommendedName>
        <fullName evidence="8 9">2,3-bisphosphoglycerate-independent phosphoglycerate mutase</fullName>
        <shortName evidence="8">BPG-independent PGAM</shortName>
        <shortName evidence="8">Phosphoglyceromutase</shortName>
        <shortName evidence="8">iPGM</shortName>
        <ecNumber evidence="8 9">5.4.2.12</ecNumber>
    </recommendedName>
</protein>
<comment type="function">
    <text evidence="8">Catalyzes the interconversion of 2-phosphoglycerate and 3-phosphoglycerate.</text>
</comment>
<dbReference type="InterPro" id="IPR006124">
    <property type="entry name" value="Metalloenzyme"/>
</dbReference>
<dbReference type="Gene3D" id="3.40.720.10">
    <property type="entry name" value="Alkaline Phosphatase, subunit A"/>
    <property type="match status" value="1"/>
</dbReference>
<evidence type="ECO:0000313" key="12">
    <source>
        <dbReference type="EMBL" id="MFC4157859.1"/>
    </source>
</evidence>
<feature type="binding site" evidence="8">
    <location>
        <position position="186"/>
    </location>
    <ligand>
        <name>substrate</name>
    </ligand>
</feature>
<dbReference type="EMBL" id="JBHSBU010000001">
    <property type="protein sequence ID" value="MFC4157859.1"/>
    <property type="molecule type" value="Genomic_DNA"/>
</dbReference>
<organism evidence="12 13">
    <name type="scientific">Chitinimonas lacunae</name>
    <dbReference type="NCBI Taxonomy" id="1963018"/>
    <lineage>
        <taxon>Bacteria</taxon>
        <taxon>Pseudomonadati</taxon>
        <taxon>Pseudomonadota</taxon>
        <taxon>Betaproteobacteria</taxon>
        <taxon>Neisseriales</taxon>
        <taxon>Chitinibacteraceae</taxon>
        <taxon>Chitinimonas</taxon>
    </lineage>
</organism>
<dbReference type="Proteomes" id="UP001595791">
    <property type="component" value="Unassembled WGS sequence"/>
</dbReference>
<evidence type="ECO:0000313" key="13">
    <source>
        <dbReference type="Proteomes" id="UP001595791"/>
    </source>
</evidence>
<reference evidence="13" key="1">
    <citation type="journal article" date="2019" name="Int. J. Syst. Evol. Microbiol.">
        <title>The Global Catalogue of Microorganisms (GCM) 10K type strain sequencing project: providing services to taxonomists for standard genome sequencing and annotation.</title>
        <authorList>
            <consortium name="The Broad Institute Genomics Platform"/>
            <consortium name="The Broad Institute Genome Sequencing Center for Infectious Disease"/>
            <person name="Wu L."/>
            <person name="Ma J."/>
        </authorList>
    </citation>
    <scope>NUCLEOTIDE SEQUENCE [LARGE SCALE GENOMIC DNA]</scope>
    <source>
        <strain evidence="13">LMG 29894</strain>
    </source>
</reference>
<dbReference type="PANTHER" id="PTHR31637">
    <property type="entry name" value="2,3-BISPHOSPHOGLYCERATE-INDEPENDENT PHOSPHOGLYCERATE MUTASE"/>
    <property type="match status" value="1"/>
</dbReference>
<evidence type="ECO:0000259" key="11">
    <source>
        <dbReference type="Pfam" id="PF06415"/>
    </source>
</evidence>
<feature type="binding site" evidence="8">
    <location>
        <position position="124"/>
    </location>
    <ligand>
        <name>substrate</name>
    </ligand>
</feature>
<dbReference type="HAMAP" id="MF_01038">
    <property type="entry name" value="GpmI"/>
    <property type="match status" value="1"/>
</dbReference>
<comment type="cofactor">
    <cofactor evidence="8">
        <name>Mn(2+)</name>
        <dbReference type="ChEBI" id="CHEBI:29035"/>
    </cofactor>
    <text evidence="8">Binds 2 manganese ions per subunit.</text>
</comment>
<keyword evidence="4 8" id="KW-0479">Metal-binding</keyword>
<dbReference type="GO" id="GO:0004619">
    <property type="term" value="F:phosphoglycerate mutase activity"/>
    <property type="evidence" value="ECO:0007669"/>
    <property type="project" value="UniProtKB-EC"/>
</dbReference>
<feature type="binding site" evidence="8">
    <location>
        <position position="445"/>
    </location>
    <ligand>
        <name>Mn(2+)</name>
        <dbReference type="ChEBI" id="CHEBI:29035"/>
        <label>2</label>
    </ligand>
</feature>
<name>A0ABV8MKQ8_9NEIS</name>
<keyword evidence="6 8" id="KW-0464">Manganese</keyword>
<evidence type="ECO:0000256" key="2">
    <source>
        <dbReference type="ARBA" id="ARBA00004798"/>
    </source>
</evidence>
<dbReference type="InterPro" id="IPR011258">
    <property type="entry name" value="BPG-indep_PGM_N"/>
</dbReference>
<dbReference type="SUPFAM" id="SSF64158">
    <property type="entry name" value="2,3-Bisphosphoglycerate-independent phosphoglycerate mutase, substrate-binding domain"/>
    <property type="match status" value="1"/>
</dbReference>
<evidence type="ECO:0000256" key="3">
    <source>
        <dbReference type="ARBA" id="ARBA00008819"/>
    </source>
</evidence>
<dbReference type="Pfam" id="PF06415">
    <property type="entry name" value="iPGM_N"/>
    <property type="match status" value="1"/>
</dbReference>
<evidence type="ECO:0000256" key="1">
    <source>
        <dbReference type="ARBA" id="ARBA00000370"/>
    </source>
</evidence>
<dbReference type="Gene3D" id="3.40.1450.10">
    <property type="entry name" value="BPG-independent phosphoglycerate mutase, domain B"/>
    <property type="match status" value="1"/>
</dbReference>
<feature type="binding site" evidence="8">
    <location>
        <begin position="154"/>
        <end position="155"/>
    </location>
    <ligand>
        <name>substrate</name>
    </ligand>
</feature>
<accession>A0ABV8MKQ8</accession>
<feature type="active site" description="Phosphoserine intermediate" evidence="8">
    <location>
        <position position="63"/>
    </location>
</feature>
<feature type="binding site" evidence="8">
    <location>
        <position position="13"/>
    </location>
    <ligand>
        <name>Mn(2+)</name>
        <dbReference type="ChEBI" id="CHEBI:29035"/>
        <label>2</label>
    </ligand>
</feature>
<feature type="binding site" evidence="8">
    <location>
        <position position="403"/>
    </location>
    <ligand>
        <name>Mn(2+)</name>
        <dbReference type="ChEBI" id="CHEBI:29035"/>
        <label>1</label>
    </ligand>
</feature>
<feature type="binding site" evidence="8">
    <location>
        <position position="463"/>
    </location>
    <ligand>
        <name>Mn(2+)</name>
        <dbReference type="ChEBI" id="CHEBI:29035"/>
        <label>1</label>
    </ligand>
</feature>
<dbReference type="PANTHER" id="PTHR31637:SF0">
    <property type="entry name" value="2,3-BISPHOSPHOGLYCERATE-INDEPENDENT PHOSPHOGLYCERATE MUTASE"/>
    <property type="match status" value="1"/>
</dbReference>
<evidence type="ECO:0000256" key="7">
    <source>
        <dbReference type="ARBA" id="ARBA00023235"/>
    </source>
</evidence>
<evidence type="ECO:0000256" key="9">
    <source>
        <dbReference type="NCBIfam" id="TIGR01307"/>
    </source>
</evidence>
<feature type="binding site" evidence="8">
    <location>
        <position position="336"/>
    </location>
    <ligand>
        <name>substrate</name>
    </ligand>
</feature>
<evidence type="ECO:0000256" key="6">
    <source>
        <dbReference type="ARBA" id="ARBA00023211"/>
    </source>
</evidence>
<dbReference type="Pfam" id="PF01676">
    <property type="entry name" value="Metalloenzyme"/>
    <property type="match status" value="1"/>
</dbReference>
<evidence type="ECO:0000259" key="10">
    <source>
        <dbReference type="Pfam" id="PF01676"/>
    </source>
</evidence>
<keyword evidence="5 8" id="KW-0324">Glycolysis</keyword>
<comment type="catalytic activity">
    <reaction evidence="1 8">
        <text>(2R)-2-phosphoglycerate = (2R)-3-phosphoglycerate</text>
        <dbReference type="Rhea" id="RHEA:15901"/>
        <dbReference type="ChEBI" id="CHEBI:58272"/>
        <dbReference type="ChEBI" id="CHEBI:58289"/>
        <dbReference type="EC" id="5.4.2.12"/>
    </reaction>
</comment>
<dbReference type="SUPFAM" id="SSF53649">
    <property type="entry name" value="Alkaline phosphatase-like"/>
    <property type="match status" value="1"/>
</dbReference>
<dbReference type="NCBIfam" id="TIGR01307">
    <property type="entry name" value="pgm_bpd_ind"/>
    <property type="match status" value="1"/>
</dbReference>
<feature type="binding site" evidence="8">
    <location>
        <position position="407"/>
    </location>
    <ligand>
        <name>Mn(2+)</name>
        <dbReference type="ChEBI" id="CHEBI:29035"/>
        <label>1</label>
    </ligand>
</feature>
<dbReference type="EC" id="5.4.2.12" evidence="8 9"/>